<dbReference type="GO" id="GO:0005737">
    <property type="term" value="C:cytoplasm"/>
    <property type="evidence" value="ECO:0007669"/>
    <property type="project" value="UniProtKB-SubCell"/>
</dbReference>
<evidence type="ECO:0000256" key="1">
    <source>
        <dbReference type="ARBA" id="ARBA00001936"/>
    </source>
</evidence>
<dbReference type="EC" id="6.3.2.4" evidence="5 14"/>
<dbReference type="PIRSF" id="PIRSF039102">
    <property type="entry name" value="Ddl/VanB"/>
    <property type="match status" value="1"/>
</dbReference>
<evidence type="ECO:0000313" key="20">
    <source>
        <dbReference type="Proteomes" id="UP000295351"/>
    </source>
</evidence>
<dbReference type="Pfam" id="PF07478">
    <property type="entry name" value="Dala_Dala_lig_C"/>
    <property type="match status" value="1"/>
</dbReference>
<dbReference type="PROSITE" id="PS00843">
    <property type="entry name" value="DALA_DALA_LIGASE_1"/>
    <property type="match status" value="1"/>
</dbReference>
<evidence type="ECO:0000256" key="7">
    <source>
        <dbReference type="ARBA" id="ARBA00022598"/>
    </source>
</evidence>
<keyword evidence="12 14" id="KW-0961">Cell wall biogenesis/degradation</keyword>
<comment type="pathway">
    <text evidence="14">Cell wall biogenesis; peptidoglycan biosynthesis.</text>
</comment>
<comment type="similarity">
    <text evidence="4 14">Belongs to the D-alanine--D-alanine ligase family.</text>
</comment>
<dbReference type="SUPFAM" id="SSF52440">
    <property type="entry name" value="PreATP-grasp domain"/>
    <property type="match status" value="1"/>
</dbReference>
<dbReference type="PANTHER" id="PTHR23132">
    <property type="entry name" value="D-ALANINE--D-ALANINE LIGASE"/>
    <property type="match status" value="1"/>
</dbReference>
<dbReference type="GO" id="GO:0009252">
    <property type="term" value="P:peptidoglycan biosynthetic process"/>
    <property type="evidence" value="ECO:0007669"/>
    <property type="project" value="UniProtKB-UniRule"/>
</dbReference>
<feature type="binding site" evidence="16">
    <location>
        <position position="269"/>
    </location>
    <ligand>
        <name>Mg(2+)</name>
        <dbReference type="ChEBI" id="CHEBI:18420"/>
        <label>1</label>
    </ligand>
</feature>
<dbReference type="EMBL" id="SLVX01000001">
    <property type="protein sequence ID" value="TCN48633.1"/>
    <property type="molecule type" value="Genomic_DNA"/>
</dbReference>
<organism evidence="19 20">
    <name type="scientific">Shinella granuli</name>
    <dbReference type="NCBI Taxonomy" id="323621"/>
    <lineage>
        <taxon>Bacteria</taxon>
        <taxon>Pseudomonadati</taxon>
        <taxon>Pseudomonadota</taxon>
        <taxon>Alphaproteobacteria</taxon>
        <taxon>Hyphomicrobiales</taxon>
        <taxon>Rhizobiaceae</taxon>
        <taxon>Shinella</taxon>
    </lineage>
</organism>
<feature type="active site" evidence="15">
    <location>
        <position position="280"/>
    </location>
</feature>
<dbReference type="GO" id="GO:0008360">
    <property type="term" value="P:regulation of cell shape"/>
    <property type="evidence" value="ECO:0007669"/>
    <property type="project" value="UniProtKB-KW"/>
</dbReference>
<evidence type="ECO:0000256" key="6">
    <source>
        <dbReference type="ARBA" id="ARBA00022490"/>
    </source>
</evidence>
<evidence type="ECO:0000313" key="19">
    <source>
        <dbReference type="EMBL" id="TCN48633.1"/>
    </source>
</evidence>
<comment type="caution">
    <text evidence="19">The sequence shown here is derived from an EMBL/GenBank/DDBJ whole genome shotgun (WGS) entry which is preliminary data.</text>
</comment>
<feature type="active site" evidence="15">
    <location>
        <position position="142"/>
    </location>
</feature>
<dbReference type="InterPro" id="IPR016185">
    <property type="entry name" value="PreATP-grasp_dom_sf"/>
</dbReference>
<comment type="subcellular location">
    <subcellularLocation>
        <location evidence="3 14">Cytoplasm</location>
    </subcellularLocation>
</comment>
<evidence type="ECO:0000256" key="12">
    <source>
        <dbReference type="ARBA" id="ARBA00023316"/>
    </source>
</evidence>
<dbReference type="HAMAP" id="MF_00047">
    <property type="entry name" value="Dala_Dala_lig"/>
    <property type="match status" value="1"/>
</dbReference>
<dbReference type="UniPathway" id="UPA00219"/>
<evidence type="ECO:0000256" key="17">
    <source>
        <dbReference type="PROSITE-ProRule" id="PRU00409"/>
    </source>
</evidence>
<evidence type="ECO:0000256" key="14">
    <source>
        <dbReference type="HAMAP-Rule" id="MF_00047"/>
    </source>
</evidence>
<dbReference type="SUPFAM" id="SSF56059">
    <property type="entry name" value="Glutathione synthetase ATP-binding domain-like"/>
    <property type="match status" value="1"/>
</dbReference>
<feature type="binding site" evidence="16">
    <location>
        <position position="269"/>
    </location>
    <ligand>
        <name>Mg(2+)</name>
        <dbReference type="ChEBI" id="CHEBI:18420"/>
        <label>2</label>
    </ligand>
</feature>
<keyword evidence="16" id="KW-0479">Metal-binding</keyword>
<dbReference type="InterPro" id="IPR005905">
    <property type="entry name" value="D_ala_D_ala"/>
</dbReference>
<dbReference type="InterPro" id="IPR011761">
    <property type="entry name" value="ATP-grasp"/>
</dbReference>
<feature type="active site" evidence="15">
    <location>
        <position position="16"/>
    </location>
</feature>
<protein>
    <recommendedName>
        <fullName evidence="5 14">D-alanine--D-alanine ligase</fullName>
        <ecNumber evidence="5 14">6.3.2.4</ecNumber>
    </recommendedName>
    <alternativeName>
        <fullName evidence="14">D-Ala-D-Ala ligase</fullName>
    </alternativeName>
    <alternativeName>
        <fullName evidence="14">D-alanylalanine synthetase</fullName>
    </alternativeName>
</protein>
<accession>A0A4R2D447</accession>
<dbReference type="Gene3D" id="3.30.470.20">
    <property type="entry name" value="ATP-grasp fold, B domain"/>
    <property type="match status" value="1"/>
</dbReference>
<dbReference type="NCBIfam" id="NF002378">
    <property type="entry name" value="PRK01372.1"/>
    <property type="match status" value="1"/>
</dbReference>
<evidence type="ECO:0000259" key="18">
    <source>
        <dbReference type="PROSITE" id="PS50975"/>
    </source>
</evidence>
<dbReference type="InterPro" id="IPR000291">
    <property type="entry name" value="D-Ala_lig_Van_CS"/>
</dbReference>
<feature type="binding site" evidence="16">
    <location>
        <position position="252"/>
    </location>
    <ligand>
        <name>Mg(2+)</name>
        <dbReference type="ChEBI" id="CHEBI:18420"/>
        <label>1</label>
    </ligand>
</feature>
<dbReference type="GO" id="GO:0071555">
    <property type="term" value="P:cell wall organization"/>
    <property type="evidence" value="ECO:0007669"/>
    <property type="project" value="UniProtKB-KW"/>
</dbReference>
<keyword evidence="7 14" id="KW-0436">Ligase</keyword>
<keyword evidence="9 17" id="KW-0067">ATP-binding</keyword>
<name>A0A4R2D447_SHIGR</name>
<evidence type="ECO:0000256" key="5">
    <source>
        <dbReference type="ARBA" id="ARBA00012216"/>
    </source>
</evidence>
<comment type="function">
    <text evidence="2 14">Cell wall formation.</text>
</comment>
<keyword evidence="8 17" id="KW-0547">Nucleotide-binding</keyword>
<evidence type="ECO:0000256" key="11">
    <source>
        <dbReference type="ARBA" id="ARBA00022984"/>
    </source>
</evidence>
<dbReference type="Gene3D" id="3.40.50.20">
    <property type="match status" value="1"/>
</dbReference>
<dbReference type="InterPro" id="IPR013815">
    <property type="entry name" value="ATP_grasp_subdomain_1"/>
</dbReference>
<feature type="binding site" evidence="16">
    <location>
        <position position="271"/>
    </location>
    <ligand>
        <name>Mg(2+)</name>
        <dbReference type="ChEBI" id="CHEBI:18420"/>
        <label>2</label>
    </ligand>
</feature>
<dbReference type="PROSITE" id="PS00844">
    <property type="entry name" value="DALA_DALA_LIGASE_2"/>
    <property type="match status" value="1"/>
</dbReference>
<evidence type="ECO:0000256" key="2">
    <source>
        <dbReference type="ARBA" id="ARBA00003921"/>
    </source>
</evidence>
<evidence type="ECO:0000256" key="13">
    <source>
        <dbReference type="ARBA" id="ARBA00047614"/>
    </source>
</evidence>
<dbReference type="Pfam" id="PF01820">
    <property type="entry name" value="Dala_Dala_lig_N"/>
    <property type="match status" value="1"/>
</dbReference>
<keyword evidence="10 14" id="KW-0133">Cell shape</keyword>
<dbReference type="PROSITE" id="PS50975">
    <property type="entry name" value="ATP_GRASP"/>
    <property type="match status" value="1"/>
</dbReference>
<dbReference type="RefSeq" id="WP_133032869.1">
    <property type="nucleotide sequence ID" value="NZ_BAABEI010000012.1"/>
</dbReference>
<comment type="catalytic activity">
    <reaction evidence="13 14">
        <text>2 D-alanine + ATP = D-alanyl-D-alanine + ADP + phosphate + H(+)</text>
        <dbReference type="Rhea" id="RHEA:11224"/>
        <dbReference type="ChEBI" id="CHEBI:15378"/>
        <dbReference type="ChEBI" id="CHEBI:30616"/>
        <dbReference type="ChEBI" id="CHEBI:43474"/>
        <dbReference type="ChEBI" id="CHEBI:57416"/>
        <dbReference type="ChEBI" id="CHEBI:57822"/>
        <dbReference type="ChEBI" id="CHEBI:456216"/>
        <dbReference type="EC" id="6.3.2.4"/>
    </reaction>
</comment>
<keyword evidence="16" id="KW-0464">Manganese</keyword>
<dbReference type="GO" id="GO:0005524">
    <property type="term" value="F:ATP binding"/>
    <property type="evidence" value="ECO:0007669"/>
    <property type="project" value="UniProtKB-UniRule"/>
</dbReference>
<dbReference type="Proteomes" id="UP000295351">
    <property type="component" value="Unassembled WGS sequence"/>
</dbReference>
<comment type="cofactor">
    <cofactor evidence="16">
        <name>Mg(2+)</name>
        <dbReference type="ChEBI" id="CHEBI:18420"/>
    </cofactor>
    <cofactor evidence="16">
        <name>Mn(2+)</name>
        <dbReference type="ChEBI" id="CHEBI:29035"/>
    </cofactor>
    <text evidence="16">Binds 2 magnesium or manganese ions per subunit.</text>
</comment>
<evidence type="ECO:0000256" key="9">
    <source>
        <dbReference type="ARBA" id="ARBA00022840"/>
    </source>
</evidence>
<evidence type="ECO:0000256" key="10">
    <source>
        <dbReference type="ARBA" id="ARBA00022960"/>
    </source>
</evidence>
<sequence>MSVKHVAMLMGGFSSERPVSLSSGNACADALEAEGYRVTRVDVGHDVASVLAELKPDVAFNALHGPFGEDGTIQGILEYLEIPYTHSGVLASALAMDKAQAKIIAKAAGIPIAEQRLMDRFDFTSAHPMKPPYVVKPVREGSSFGVVMVKEDQSHPPQIITSPEWRYGDSVMVERYIYGRELTCGVMGDVALGVTEVVPQGHAFYDYDSKYVKGGSKHVIPAQISPNIYQKVQTLSLKAHQAIGCRGVSRSDFRYDDRFSENGELIWLEINTQPGMTPTSLVPEMAVHAGHSFGEFLRWMVEDASCLR</sequence>
<dbReference type="GO" id="GO:0046872">
    <property type="term" value="F:metal ion binding"/>
    <property type="evidence" value="ECO:0007669"/>
    <property type="project" value="UniProtKB-KW"/>
</dbReference>
<dbReference type="AlphaFoldDB" id="A0A4R2D447"/>
<keyword evidence="20" id="KW-1185">Reference proteome</keyword>
<dbReference type="NCBIfam" id="TIGR01205">
    <property type="entry name" value="D_ala_D_alaTIGR"/>
    <property type="match status" value="1"/>
</dbReference>
<dbReference type="Gene3D" id="3.30.1490.20">
    <property type="entry name" value="ATP-grasp fold, A domain"/>
    <property type="match status" value="1"/>
</dbReference>
<dbReference type="InterPro" id="IPR011127">
    <property type="entry name" value="Dala_Dala_lig_N"/>
</dbReference>
<dbReference type="InterPro" id="IPR011095">
    <property type="entry name" value="Dala_Dala_lig_C"/>
</dbReference>
<evidence type="ECO:0000256" key="4">
    <source>
        <dbReference type="ARBA" id="ARBA00010871"/>
    </source>
</evidence>
<reference evidence="19 20" key="1">
    <citation type="submission" date="2019-03" db="EMBL/GenBank/DDBJ databases">
        <title>Genomic Encyclopedia of Type Strains, Phase IV (KMG-IV): sequencing the most valuable type-strain genomes for metagenomic binning, comparative biology and taxonomic classification.</title>
        <authorList>
            <person name="Goeker M."/>
        </authorList>
    </citation>
    <scope>NUCLEOTIDE SEQUENCE [LARGE SCALE GENOMIC DNA]</scope>
    <source>
        <strain evidence="19 20">DSM 18401</strain>
    </source>
</reference>
<proteinExistence type="inferred from homology"/>
<evidence type="ECO:0000256" key="8">
    <source>
        <dbReference type="ARBA" id="ARBA00022741"/>
    </source>
</evidence>
<feature type="domain" description="ATP-grasp" evidence="18">
    <location>
        <begin position="102"/>
        <end position="302"/>
    </location>
</feature>
<dbReference type="GO" id="GO:0008716">
    <property type="term" value="F:D-alanine-D-alanine ligase activity"/>
    <property type="evidence" value="ECO:0007669"/>
    <property type="project" value="UniProtKB-UniRule"/>
</dbReference>
<evidence type="ECO:0000256" key="3">
    <source>
        <dbReference type="ARBA" id="ARBA00004496"/>
    </source>
</evidence>
<evidence type="ECO:0000256" key="16">
    <source>
        <dbReference type="PIRSR" id="PIRSR039102-3"/>
    </source>
</evidence>
<comment type="cofactor">
    <cofactor evidence="1">
        <name>Mn(2+)</name>
        <dbReference type="ChEBI" id="CHEBI:29035"/>
    </cofactor>
</comment>
<gene>
    <name evidence="14" type="primary">ddl</name>
    <name evidence="19" type="ORF">EV665_101370</name>
</gene>
<evidence type="ECO:0000256" key="15">
    <source>
        <dbReference type="PIRSR" id="PIRSR039102-1"/>
    </source>
</evidence>
<dbReference type="PANTHER" id="PTHR23132:SF23">
    <property type="entry name" value="D-ALANINE--D-ALANINE LIGASE B"/>
    <property type="match status" value="1"/>
</dbReference>
<keyword evidence="6 14" id="KW-0963">Cytoplasm</keyword>
<keyword evidence="16" id="KW-0460">Magnesium</keyword>
<keyword evidence="11 14" id="KW-0573">Peptidoglycan synthesis</keyword>